<dbReference type="EMBL" id="SOZI01000148">
    <property type="protein sequence ID" value="TNY18263.1"/>
    <property type="molecule type" value="Genomic_DNA"/>
</dbReference>
<evidence type="ECO:0000256" key="2">
    <source>
        <dbReference type="ARBA" id="ARBA00022692"/>
    </source>
</evidence>
<evidence type="ECO:0000256" key="3">
    <source>
        <dbReference type="ARBA" id="ARBA00022989"/>
    </source>
</evidence>
<organism evidence="6 7">
    <name type="scientific">Rhodotorula diobovata</name>
    <dbReference type="NCBI Taxonomy" id="5288"/>
    <lineage>
        <taxon>Eukaryota</taxon>
        <taxon>Fungi</taxon>
        <taxon>Dikarya</taxon>
        <taxon>Basidiomycota</taxon>
        <taxon>Pucciniomycotina</taxon>
        <taxon>Microbotryomycetes</taxon>
        <taxon>Sporidiobolales</taxon>
        <taxon>Sporidiobolaceae</taxon>
        <taxon>Rhodotorula</taxon>
    </lineage>
</organism>
<keyword evidence="2 5" id="KW-0812">Transmembrane</keyword>
<keyword evidence="7" id="KW-1185">Reference proteome</keyword>
<dbReference type="GO" id="GO:0004521">
    <property type="term" value="F:RNA endonuclease activity"/>
    <property type="evidence" value="ECO:0007669"/>
    <property type="project" value="InterPro"/>
</dbReference>
<feature type="transmembrane region" description="Helical" evidence="5">
    <location>
        <begin position="12"/>
        <end position="34"/>
    </location>
</feature>
<sequence>SAMSRPVVGTSLASCCAVLSVFGACILGTLGFCFDAGVEVLMGSKESPKDGHAVALNCYFASLVYIAFVVFCTCQVGVNRRYARGSVRL</sequence>
<keyword evidence="4 5" id="KW-0472">Membrane</keyword>
<dbReference type="OrthoDB" id="67317at2759"/>
<evidence type="ECO:0000256" key="1">
    <source>
        <dbReference type="ARBA" id="ARBA00004141"/>
    </source>
</evidence>
<dbReference type="InterPro" id="IPR026770">
    <property type="entry name" value="RNase_K"/>
</dbReference>
<evidence type="ECO:0000256" key="5">
    <source>
        <dbReference type="SAM" id="Phobius"/>
    </source>
</evidence>
<dbReference type="PANTHER" id="PTHR31733">
    <property type="entry name" value="RIBONUCLEASE KAPPA"/>
    <property type="match status" value="1"/>
</dbReference>
<proteinExistence type="predicted"/>
<keyword evidence="3 5" id="KW-1133">Transmembrane helix</keyword>
<gene>
    <name evidence="6" type="ORF">DMC30DRAFT_355805</name>
</gene>
<dbReference type="InterPro" id="IPR056552">
    <property type="entry name" value="Ribonucl_Kappa"/>
</dbReference>
<dbReference type="GO" id="GO:0016020">
    <property type="term" value="C:membrane"/>
    <property type="evidence" value="ECO:0007669"/>
    <property type="project" value="UniProtKB-SubCell"/>
</dbReference>
<dbReference type="Pfam" id="PF23489">
    <property type="entry name" value="V-ATPase_su_f"/>
    <property type="match status" value="1"/>
</dbReference>
<accession>A0A5C5FN53</accession>
<name>A0A5C5FN53_9BASI</name>
<evidence type="ECO:0000313" key="7">
    <source>
        <dbReference type="Proteomes" id="UP000311382"/>
    </source>
</evidence>
<dbReference type="AlphaFoldDB" id="A0A5C5FN53"/>
<evidence type="ECO:0000256" key="4">
    <source>
        <dbReference type="ARBA" id="ARBA00023136"/>
    </source>
</evidence>
<feature type="transmembrane region" description="Helical" evidence="5">
    <location>
        <begin position="54"/>
        <end position="78"/>
    </location>
</feature>
<comment type="caution">
    <text evidence="6">The sequence shown here is derived from an EMBL/GenBank/DDBJ whole genome shotgun (WGS) entry which is preliminary data.</text>
</comment>
<reference evidence="6 7" key="1">
    <citation type="submission" date="2019-03" db="EMBL/GenBank/DDBJ databases">
        <title>Rhodosporidium diobovatum UCD-FST 08-225 genome sequencing, assembly, and annotation.</title>
        <authorList>
            <person name="Fakankun I.U."/>
            <person name="Fristensky B."/>
            <person name="Levin D.B."/>
        </authorList>
    </citation>
    <scope>NUCLEOTIDE SEQUENCE [LARGE SCALE GENOMIC DNA]</scope>
    <source>
        <strain evidence="6 7">UCD-FST 08-225</strain>
    </source>
</reference>
<comment type="subcellular location">
    <subcellularLocation>
        <location evidence="1">Membrane</location>
        <topology evidence="1">Multi-pass membrane protein</topology>
    </subcellularLocation>
</comment>
<dbReference type="STRING" id="5288.A0A5C5FN53"/>
<feature type="non-terminal residue" evidence="6">
    <location>
        <position position="1"/>
    </location>
</feature>
<protein>
    <submittedName>
        <fullName evidence="6">Uncharacterized protein</fullName>
    </submittedName>
</protein>
<evidence type="ECO:0000313" key="6">
    <source>
        <dbReference type="EMBL" id="TNY18263.1"/>
    </source>
</evidence>
<dbReference type="Proteomes" id="UP000311382">
    <property type="component" value="Unassembled WGS sequence"/>
</dbReference>